<evidence type="ECO:0000313" key="6">
    <source>
        <dbReference type="Proteomes" id="UP000279331"/>
    </source>
</evidence>
<dbReference type="GO" id="GO:0005829">
    <property type="term" value="C:cytosol"/>
    <property type="evidence" value="ECO:0007669"/>
    <property type="project" value="TreeGrafter"/>
</dbReference>
<dbReference type="PANTHER" id="PTHR35176">
    <property type="entry name" value="HEME OXYGENASE HI_0854-RELATED"/>
    <property type="match status" value="1"/>
</dbReference>
<accession>A0AB38V1I5</accession>
<dbReference type="Gene3D" id="2.30.110.10">
    <property type="entry name" value="Electron Transport, Fmn-binding Protein, Chain A"/>
    <property type="match status" value="1"/>
</dbReference>
<dbReference type="InterPro" id="IPR052019">
    <property type="entry name" value="F420H2_bilvrd_red/Heme_oxyg"/>
</dbReference>
<reference evidence="5 6" key="1">
    <citation type="submission" date="2018-09" db="EMBL/GenBank/DDBJ databases">
        <authorList>
            <person name="Tagini F."/>
        </authorList>
    </citation>
    <scope>NUCLEOTIDE SEQUENCE [LARGE SCALE GENOMIC DNA]</scope>
    <source>
        <strain evidence="4 5">MK4</strain>
        <strain evidence="3 6">MK42</strain>
    </source>
</reference>
<dbReference type="GO" id="GO:0016627">
    <property type="term" value="F:oxidoreductase activity, acting on the CH-CH group of donors"/>
    <property type="evidence" value="ECO:0007669"/>
    <property type="project" value="TreeGrafter"/>
</dbReference>
<evidence type="ECO:0000256" key="1">
    <source>
        <dbReference type="ARBA" id="ARBA00023002"/>
    </source>
</evidence>
<dbReference type="PANTHER" id="PTHR35176:SF6">
    <property type="entry name" value="HEME OXYGENASE HI_0854-RELATED"/>
    <property type="match status" value="1"/>
</dbReference>
<dbReference type="Pfam" id="PF01243">
    <property type="entry name" value="PNPOx_N"/>
    <property type="match status" value="1"/>
</dbReference>
<dbReference type="GO" id="GO:0070967">
    <property type="term" value="F:coenzyme F420 binding"/>
    <property type="evidence" value="ECO:0007669"/>
    <property type="project" value="TreeGrafter"/>
</dbReference>
<dbReference type="InterPro" id="IPR011576">
    <property type="entry name" value="Pyridox_Oxase_N"/>
</dbReference>
<dbReference type="AlphaFoldDB" id="A0AB38V1I5"/>
<organism evidence="3 6">
    <name type="scientific">Mycobacterium persicum</name>
    <dbReference type="NCBI Taxonomy" id="1487726"/>
    <lineage>
        <taxon>Bacteria</taxon>
        <taxon>Bacillati</taxon>
        <taxon>Actinomycetota</taxon>
        <taxon>Actinomycetes</taxon>
        <taxon>Mycobacteriales</taxon>
        <taxon>Mycobacteriaceae</taxon>
        <taxon>Mycobacterium</taxon>
    </lineage>
</organism>
<comment type="caution">
    <text evidence="3">The sequence shown here is derived from an EMBL/GenBank/DDBJ whole genome shotgun (WGS) entry which is preliminary data.</text>
</comment>
<dbReference type="Proteomes" id="UP000279331">
    <property type="component" value="Unassembled WGS sequence"/>
</dbReference>
<evidence type="ECO:0000313" key="3">
    <source>
        <dbReference type="EMBL" id="VAZ86638.1"/>
    </source>
</evidence>
<dbReference type="EMBL" id="UPHM01000056">
    <property type="protein sequence ID" value="VAZ93707.1"/>
    <property type="molecule type" value="Genomic_DNA"/>
</dbReference>
<feature type="domain" description="Pyridoxamine 5'-phosphate oxidase N-terminal" evidence="2">
    <location>
        <begin position="23"/>
        <end position="110"/>
    </location>
</feature>
<keyword evidence="5" id="KW-1185">Reference proteome</keyword>
<protein>
    <recommendedName>
        <fullName evidence="2">Pyridoxamine 5'-phosphate oxidase N-terminal domain-containing protein</fullName>
    </recommendedName>
</protein>
<keyword evidence="1" id="KW-0560">Oxidoreductase</keyword>
<dbReference type="SUPFAM" id="SSF50475">
    <property type="entry name" value="FMN-binding split barrel"/>
    <property type="match status" value="1"/>
</dbReference>
<sequence>MMTEQELAAELGHPEAQKLLSGSMARLAYNGHDGFPRVIPVGFYWTGDRIVVSTAPTSPKARALSRRPHVALTIDTGSTPEEAKALLVRGLATLQTVDGVTDEYLAAARRSMDETQLAEFEHNVRSTYQQMVRISIEPRWARLYDFGAGRLPAFLANLIKDR</sequence>
<dbReference type="InterPro" id="IPR012349">
    <property type="entry name" value="Split_barrel_FMN-bd"/>
</dbReference>
<proteinExistence type="predicted"/>
<evidence type="ECO:0000313" key="4">
    <source>
        <dbReference type="EMBL" id="VAZ93707.1"/>
    </source>
</evidence>
<name>A0AB38V1I5_9MYCO</name>
<evidence type="ECO:0000259" key="2">
    <source>
        <dbReference type="Pfam" id="PF01243"/>
    </source>
</evidence>
<dbReference type="Proteomes" id="UP000271464">
    <property type="component" value="Unassembled WGS sequence"/>
</dbReference>
<dbReference type="EMBL" id="UPHL01000160">
    <property type="protein sequence ID" value="VAZ86638.1"/>
    <property type="molecule type" value="Genomic_DNA"/>
</dbReference>
<evidence type="ECO:0000313" key="5">
    <source>
        <dbReference type="Proteomes" id="UP000271464"/>
    </source>
</evidence>
<gene>
    <name evidence="3" type="ORF">LAUMK42_05490</name>
    <name evidence="4" type="ORF">LAUMK4_02551</name>
</gene>